<evidence type="ECO:0000313" key="6">
    <source>
        <dbReference type="Proteomes" id="UP000462152"/>
    </source>
</evidence>
<dbReference type="InterPro" id="IPR004474">
    <property type="entry name" value="LytR_CpsA_psr"/>
</dbReference>
<feature type="compositionally biased region" description="Polar residues" evidence="2">
    <location>
        <begin position="1"/>
        <end position="15"/>
    </location>
</feature>
<comment type="caution">
    <text evidence="5">The sequence shown here is derived from an EMBL/GenBank/DDBJ whole genome shotgun (WGS) entry which is preliminary data.</text>
</comment>
<sequence length="339" mass="36606">MTYSSDPSQNTSSVVDTPKSRRKYRIPRWGRLSITLTVLFSIILIVAVVTSIGSLTKNMHTTPVEGLSAESGSKEPMNILVVGSDERDGAIEAGDAEGRRSDSMVLVHINGDSTEVTGVQIPRDTMVPAPSCAAYDDAGYTGDVQVNSLLNDGESCLVSAVSSMTGLPIHHFVDMNFHGFMSMVDALDGIDICLPEALKDPDANLDLPAGCQKVRGEDALALARTRHAVGDGSDLARMEHQQDVISAILHKAEESSILSHPKKFYSFASSLTSSVTVDDGLKSTSSMTSLARRFKGVGEDDFTVQQLPTEPYLYDYNRVQLSDEGKQMLDKLGSDESLR</sequence>
<evidence type="ECO:0000313" key="5">
    <source>
        <dbReference type="EMBL" id="MUN55298.1"/>
    </source>
</evidence>
<proteinExistence type="inferred from homology"/>
<evidence type="ECO:0000259" key="4">
    <source>
        <dbReference type="Pfam" id="PF03816"/>
    </source>
</evidence>
<protein>
    <submittedName>
        <fullName evidence="5">Transcriptional regulator</fullName>
    </submittedName>
</protein>
<dbReference type="Gene3D" id="3.40.630.190">
    <property type="entry name" value="LCP protein"/>
    <property type="match status" value="1"/>
</dbReference>
<reference evidence="5 6" key="1">
    <citation type="submission" date="2019-12" db="EMBL/GenBank/DDBJ databases">
        <authorList>
            <person name="Li J."/>
            <person name="Shi Y."/>
            <person name="Xu G."/>
            <person name="Xiao D."/>
            <person name="Ran X."/>
        </authorList>
    </citation>
    <scope>NUCLEOTIDE SEQUENCE [LARGE SCALE GENOMIC DNA]</scope>
    <source>
        <strain evidence="5 6">JCM 15915</strain>
    </source>
</reference>
<dbReference type="PANTHER" id="PTHR33392">
    <property type="entry name" value="POLYISOPRENYL-TEICHOIC ACID--PEPTIDOGLYCAN TEICHOIC ACID TRANSFERASE TAGU"/>
    <property type="match status" value="1"/>
</dbReference>
<name>A0A7K1LJE2_9MICC</name>
<dbReference type="Pfam" id="PF03816">
    <property type="entry name" value="LytR_cpsA_psr"/>
    <property type="match status" value="1"/>
</dbReference>
<keyword evidence="3" id="KW-0812">Transmembrane</keyword>
<keyword evidence="6" id="KW-1185">Reference proteome</keyword>
<dbReference type="NCBIfam" id="TIGR00350">
    <property type="entry name" value="lytR_cpsA_psr"/>
    <property type="match status" value="1"/>
</dbReference>
<evidence type="ECO:0000256" key="3">
    <source>
        <dbReference type="SAM" id="Phobius"/>
    </source>
</evidence>
<dbReference type="AlphaFoldDB" id="A0A7K1LJE2"/>
<feature type="domain" description="Cell envelope-related transcriptional attenuator" evidence="4">
    <location>
        <begin position="100"/>
        <end position="253"/>
    </location>
</feature>
<comment type="similarity">
    <text evidence="1">Belongs to the LytR/CpsA/Psr (LCP) family.</text>
</comment>
<evidence type="ECO:0000256" key="2">
    <source>
        <dbReference type="SAM" id="MobiDB-lite"/>
    </source>
</evidence>
<accession>A0A7K1LJE2</accession>
<evidence type="ECO:0000256" key="1">
    <source>
        <dbReference type="ARBA" id="ARBA00006068"/>
    </source>
</evidence>
<organism evidence="5 6">
    <name type="scientific">Rothia koreensis</name>
    <dbReference type="NCBI Taxonomy" id="592378"/>
    <lineage>
        <taxon>Bacteria</taxon>
        <taxon>Bacillati</taxon>
        <taxon>Actinomycetota</taxon>
        <taxon>Actinomycetes</taxon>
        <taxon>Micrococcales</taxon>
        <taxon>Micrococcaceae</taxon>
        <taxon>Rothia</taxon>
    </lineage>
</organism>
<dbReference type="InterPro" id="IPR050922">
    <property type="entry name" value="LytR/CpsA/Psr_CW_biosynth"/>
</dbReference>
<feature type="region of interest" description="Disordered" evidence="2">
    <location>
        <begin position="1"/>
        <end position="20"/>
    </location>
</feature>
<gene>
    <name evidence="5" type="ORF">GMA10_08775</name>
</gene>
<dbReference type="PANTHER" id="PTHR33392:SF6">
    <property type="entry name" value="POLYISOPRENYL-TEICHOIC ACID--PEPTIDOGLYCAN TEICHOIC ACID TRANSFERASE TAGU"/>
    <property type="match status" value="1"/>
</dbReference>
<dbReference type="Proteomes" id="UP000462152">
    <property type="component" value="Unassembled WGS sequence"/>
</dbReference>
<feature type="transmembrane region" description="Helical" evidence="3">
    <location>
        <begin position="29"/>
        <end position="53"/>
    </location>
</feature>
<keyword evidence="3" id="KW-1133">Transmembrane helix</keyword>
<keyword evidence="3" id="KW-0472">Membrane</keyword>
<dbReference type="EMBL" id="WOGT01000005">
    <property type="protein sequence ID" value="MUN55298.1"/>
    <property type="molecule type" value="Genomic_DNA"/>
</dbReference>